<gene>
    <name evidence="2" type="ORF">IGX34_00730</name>
</gene>
<name>A0ABR9G4B7_9GAMM</name>
<reference evidence="2 3" key="1">
    <citation type="submission" date="2020-09" db="EMBL/GenBank/DDBJ databases">
        <title>Dyella sp. 7MK23 isolated from forest soil.</title>
        <authorList>
            <person name="Fu J."/>
        </authorList>
    </citation>
    <scope>NUCLEOTIDE SEQUENCE [LARGE SCALE GENOMIC DNA]</scope>
    <source>
        <strain evidence="2 3">7MK23</strain>
    </source>
</reference>
<feature type="transmembrane region" description="Helical" evidence="1">
    <location>
        <begin position="37"/>
        <end position="56"/>
    </location>
</feature>
<dbReference type="EMBL" id="JACZZA010000001">
    <property type="protein sequence ID" value="MBE1158888.1"/>
    <property type="molecule type" value="Genomic_DNA"/>
</dbReference>
<feature type="transmembrane region" description="Helical" evidence="1">
    <location>
        <begin position="62"/>
        <end position="84"/>
    </location>
</feature>
<dbReference type="Proteomes" id="UP000651010">
    <property type="component" value="Unassembled WGS sequence"/>
</dbReference>
<accession>A0ABR9G4B7</accession>
<comment type="caution">
    <text evidence="2">The sequence shown here is derived from an EMBL/GenBank/DDBJ whole genome shotgun (WGS) entry which is preliminary data.</text>
</comment>
<keyword evidence="1" id="KW-1133">Transmembrane helix</keyword>
<evidence type="ECO:0000313" key="3">
    <source>
        <dbReference type="Proteomes" id="UP000651010"/>
    </source>
</evidence>
<feature type="transmembrane region" description="Helical" evidence="1">
    <location>
        <begin position="6"/>
        <end position="25"/>
    </location>
</feature>
<proteinExistence type="predicted"/>
<keyword evidence="1" id="KW-0812">Transmembrane</keyword>
<keyword evidence="1" id="KW-0472">Membrane</keyword>
<sequence length="229" mass="25654">MLLLAWLPWWIDLPLLLAVVAVQLVQPARLHGHDDQLRLALRWGLAGLLLAVYRSLQGHQLALTLSLLAALSGFSLLVLLESWLKHKPVRNRALAASAPEWRELALAPVGPAAEIVELQLPAWTQLDDAVQDNPVGITWHTRHRCRVGGEVYLEHVEPRVSIAPGQRWLVLPITAGRGVVLYDRTRAKQYRLRGWQLYGWHGGEAWLSRGDDRPPLALSHVLGQDQGEE</sequence>
<evidence type="ECO:0000313" key="2">
    <source>
        <dbReference type="EMBL" id="MBE1158888.1"/>
    </source>
</evidence>
<keyword evidence="3" id="KW-1185">Reference proteome</keyword>
<evidence type="ECO:0008006" key="4">
    <source>
        <dbReference type="Google" id="ProtNLM"/>
    </source>
</evidence>
<evidence type="ECO:0000256" key="1">
    <source>
        <dbReference type="SAM" id="Phobius"/>
    </source>
</evidence>
<organism evidence="2 3">
    <name type="scientific">Dyella acidiphila</name>
    <dbReference type="NCBI Taxonomy" id="2775866"/>
    <lineage>
        <taxon>Bacteria</taxon>
        <taxon>Pseudomonadati</taxon>
        <taxon>Pseudomonadota</taxon>
        <taxon>Gammaproteobacteria</taxon>
        <taxon>Lysobacterales</taxon>
        <taxon>Rhodanobacteraceae</taxon>
        <taxon>Dyella</taxon>
    </lineage>
</organism>
<protein>
    <recommendedName>
        <fullName evidence="4">DUF4131 domain-containing protein</fullName>
    </recommendedName>
</protein>